<gene>
    <name evidence="2" type="ORF">WN50_17200</name>
</gene>
<dbReference type="Gene3D" id="1.10.3210.10">
    <property type="entry name" value="Hypothetical protein af1432"/>
    <property type="match status" value="1"/>
</dbReference>
<sequence>MTVIGYTRLDNLTLEQWELTNQSVEEVGNGLVDRICKTLLGLQEHIMGSQVNRLEHCLQTATRAFRDGADEETVVCALLHDIGDDLAPYNHGELAAAILRPYVSPENVWMIENHRIFLGYHYFHFMGLDRNERDQFKDHPAFERTVIFCDRWDQVSFDPDYDTMPLSDFRPMLESIFSRQPWA</sequence>
<dbReference type="InterPro" id="IPR006674">
    <property type="entry name" value="HD_domain"/>
</dbReference>
<dbReference type="Pfam" id="PF01966">
    <property type="entry name" value="HD"/>
    <property type="match status" value="1"/>
</dbReference>
<dbReference type="RefSeq" id="WP_046279802.1">
    <property type="nucleotide sequence ID" value="NZ_LATL02000309.1"/>
</dbReference>
<protein>
    <submittedName>
        <fullName evidence="2">Phosphohydrolase</fullName>
    </submittedName>
</protein>
<dbReference type="AlphaFoldDB" id="A0A0F5YF99"/>
<name>A0A0F5YF99_9CYAN</name>
<dbReference type="InterPro" id="IPR052567">
    <property type="entry name" value="OP_Dioxygenase"/>
</dbReference>
<dbReference type="CDD" id="cd00077">
    <property type="entry name" value="HDc"/>
    <property type="match status" value="1"/>
</dbReference>
<evidence type="ECO:0000313" key="3">
    <source>
        <dbReference type="Proteomes" id="UP000033607"/>
    </source>
</evidence>
<organism evidence="2 3">
    <name type="scientific">Limnoraphis robusta CS-951</name>
    <dbReference type="NCBI Taxonomy" id="1637645"/>
    <lineage>
        <taxon>Bacteria</taxon>
        <taxon>Bacillati</taxon>
        <taxon>Cyanobacteriota</taxon>
        <taxon>Cyanophyceae</taxon>
        <taxon>Oscillatoriophycideae</taxon>
        <taxon>Oscillatoriales</taxon>
        <taxon>Sirenicapillariaceae</taxon>
        <taxon>Limnoraphis</taxon>
    </lineage>
</organism>
<dbReference type="EMBL" id="LATL02000309">
    <property type="protein sequence ID" value="KKD36910.1"/>
    <property type="molecule type" value="Genomic_DNA"/>
</dbReference>
<dbReference type="SUPFAM" id="SSF109604">
    <property type="entry name" value="HD-domain/PDEase-like"/>
    <property type="match status" value="1"/>
</dbReference>
<accession>A0A0F5YF99</accession>
<dbReference type="Proteomes" id="UP000033607">
    <property type="component" value="Unassembled WGS sequence"/>
</dbReference>
<keyword evidence="2" id="KW-0378">Hydrolase</keyword>
<evidence type="ECO:0000259" key="1">
    <source>
        <dbReference type="Pfam" id="PF01966"/>
    </source>
</evidence>
<dbReference type="GO" id="GO:0016787">
    <property type="term" value="F:hydrolase activity"/>
    <property type="evidence" value="ECO:0007669"/>
    <property type="project" value="UniProtKB-KW"/>
</dbReference>
<comment type="caution">
    <text evidence="2">The sequence shown here is derived from an EMBL/GenBank/DDBJ whole genome shotgun (WGS) entry which is preliminary data.</text>
</comment>
<dbReference type="OrthoDB" id="9802857at2"/>
<dbReference type="InterPro" id="IPR003607">
    <property type="entry name" value="HD/PDEase_dom"/>
</dbReference>
<dbReference type="PANTHER" id="PTHR40202">
    <property type="match status" value="1"/>
</dbReference>
<proteinExistence type="predicted"/>
<reference evidence="2 3" key="1">
    <citation type="submission" date="2015-06" db="EMBL/GenBank/DDBJ databases">
        <title>Draft genome assembly of filamentous brackish cyanobacterium Limnoraphis robusta strain CS-951.</title>
        <authorList>
            <person name="Willis A."/>
            <person name="Parks M."/>
            <person name="Burford M.A."/>
        </authorList>
    </citation>
    <scope>NUCLEOTIDE SEQUENCE [LARGE SCALE GENOMIC DNA]</scope>
    <source>
        <strain evidence="2 3">CS-951</strain>
    </source>
</reference>
<feature type="domain" description="HD" evidence="1">
    <location>
        <begin position="53"/>
        <end position="117"/>
    </location>
</feature>
<evidence type="ECO:0000313" key="2">
    <source>
        <dbReference type="EMBL" id="KKD36910.1"/>
    </source>
</evidence>
<dbReference type="PANTHER" id="PTHR40202:SF1">
    <property type="entry name" value="HD DOMAIN-CONTAINING PROTEIN"/>
    <property type="match status" value="1"/>
</dbReference>
<dbReference type="PATRIC" id="fig|1637645.4.peg.6086"/>